<evidence type="ECO:0000313" key="1">
    <source>
        <dbReference type="EMBL" id="AKS28479.1"/>
    </source>
</evidence>
<accession>A0A126G1W5</accession>
<organism evidence="1">
    <name type="scientific">Wildemania schizophylla</name>
    <name type="common">Red alga</name>
    <name type="synonym">Porphyra schizophylla</name>
    <dbReference type="NCBI Taxonomy" id="1134705"/>
    <lineage>
        <taxon>Eukaryota</taxon>
        <taxon>Rhodophyta</taxon>
        <taxon>Bangiophyceae</taxon>
        <taxon>Bangiales</taxon>
        <taxon>Bangiaceae</taxon>
        <taxon>Wildemania</taxon>
    </lineage>
</organism>
<reference evidence="1" key="1">
    <citation type="submission" date="2015-03" db="EMBL/GenBank/DDBJ databases">
        <title>Plastid genome analysis of the type material of Wildemania schizophylla (Bangiales, Rhodophyta).</title>
        <authorList>
            <person name="Hughey J.R."/>
        </authorList>
    </citation>
    <scope>NUCLEOTIDE SEQUENCE</scope>
</reference>
<sequence>MRSTLIIKNADLSLKLKNCSINMDFTQIGTSITDNISSFKII</sequence>
<dbReference type="GeneID" id="26939240"/>
<gene>
    <name evidence="1" type="primary">orf382</name>
</gene>
<proteinExistence type="predicted"/>
<keyword evidence="1" id="KW-0934">Plastid</keyword>
<dbReference type="EMBL" id="KR020505">
    <property type="protein sequence ID" value="AKS28479.1"/>
    <property type="molecule type" value="Genomic_DNA"/>
</dbReference>
<geneLocation type="plastid" evidence="1"/>
<dbReference type="RefSeq" id="YP_009237432.1">
    <property type="nucleotide sequence ID" value="NC_029576.1"/>
</dbReference>
<name>A0A126G1W5_WILSC</name>
<protein>
    <submittedName>
        <fullName evidence="1">Uncharacterized protein</fullName>
    </submittedName>
</protein>
<dbReference type="AlphaFoldDB" id="A0A126G1W5"/>